<evidence type="ECO:0000313" key="3">
    <source>
        <dbReference type="Proteomes" id="UP000780801"/>
    </source>
</evidence>
<dbReference type="OrthoDB" id="2436244at2759"/>
<name>A0A9P6FP92_9FUNG</name>
<sequence length="267" mass="30239">MEPENIKGCPGKSKTDTCHKDDDKKGGVDQSRRGATVTEHVDWALEKLAKKEKITMPGFAKDFGYYSEQDAHSAFIRLLSSSNIPQSTGLRLQEKYLEWRNNLAERYWADRVTSSQVTISLKRTAGEIAAGSERIAKKIIQEEASSIERSLEGFDNDNSSDLQTIDRSLPFIGTPSTALNDTIQLPSSQSLFAPRNLSPEPPEEYLIANERYILDLRELTGNMFVEQETKVYTLDNYLCLEERWDRRLNEDGLERPDVVISHHGVVV</sequence>
<feature type="region of interest" description="Disordered" evidence="1">
    <location>
        <begin position="1"/>
        <end position="34"/>
    </location>
</feature>
<comment type="caution">
    <text evidence="2">The sequence shown here is derived from an EMBL/GenBank/DDBJ whole genome shotgun (WGS) entry which is preliminary data.</text>
</comment>
<protein>
    <submittedName>
        <fullName evidence="2">Uncharacterized protein</fullName>
    </submittedName>
</protein>
<evidence type="ECO:0000256" key="1">
    <source>
        <dbReference type="SAM" id="MobiDB-lite"/>
    </source>
</evidence>
<organism evidence="2 3">
    <name type="scientific">Lunasporangiospora selenospora</name>
    <dbReference type="NCBI Taxonomy" id="979761"/>
    <lineage>
        <taxon>Eukaryota</taxon>
        <taxon>Fungi</taxon>
        <taxon>Fungi incertae sedis</taxon>
        <taxon>Mucoromycota</taxon>
        <taxon>Mortierellomycotina</taxon>
        <taxon>Mortierellomycetes</taxon>
        <taxon>Mortierellales</taxon>
        <taxon>Mortierellaceae</taxon>
        <taxon>Lunasporangiospora</taxon>
    </lineage>
</organism>
<feature type="compositionally biased region" description="Basic and acidic residues" evidence="1">
    <location>
        <begin position="13"/>
        <end position="32"/>
    </location>
</feature>
<keyword evidence="3" id="KW-1185">Reference proteome</keyword>
<feature type="non-terminal residue" evidence="2">
    <location>
        <position position="267"/>
    </location>
</feature>
<dbReference type="AlphaFoldDB" id="A0A9P6FP92"/>
<accession>A0A9P6FP92</accession>
<reference evidence="2" key="1">
    <citation type="journal article" date="2020" name="Fungal Divers.">
        <title>Resolving the Mortierellaceae phylogeny through synthesis of multi-gene phylogenetics and phylogenomics.</title>
        <authorList>
            <person name="Vandepol N."/>
            <person name="Liber J."/>
            <person name="Desiro A."/>
            <person name="Na H."/>
            <person name="Kennedy M."/>
            <person name="Barry K."/>
            <person name="Grigoriev I.V."/>
            <person name="Miller A.N."/>
            <person name="O'Donnell K."/>
            <person name="Stajich J.E."/>
            <person name="Bonito G."/>
        </authorList>
    </citation>
    <scope>NUCLEOTIDE SEQUENCE</scope>
    <source>
        <strain evidence="2">KOD1015</strain>
    </source>
</reference>
<dbReference type="EMBL" id="JAABOA010003804">
    <property type="protein sequence ID" value="KAF9578301.1"/>
    <property type="molecule type" value="Genomic_DNA"/>
</dbReference>
<evidence type="ECO:0000313" key="2">
    <source>
        <dbReference type="EMBL" id="KAF9578301.1"/>
    </source>
</evidence>
<dbReference type="Proteomes" id="UP000780801">
    <property type="component" value="Unassembled WGS sequence"/>
</dbReference>
<proteinExistence type="predicted"/>
<gene>
    <name evidence="2" type="ORF">BGW38_005978</name>
</gene>